<evidence type="ECO:0000313" key="1">
    <source>
        <dbReference type="EMBL" id="RIH74142.1"/>
    </source>
</evidence>
<dbReference type="EMBL" id="QXDL01000453">
    <property type="protein sequence ID" value="RIH74142.1"/>
    <property type="molecule type" value="Genomic_DNA"/>
</dbReference>
<proteinExistence type="predicted"/>
<protein>
    <submittedName>
        <fullName evidence="1">Uncharacterized protein</fullName>
    </submittedName>
</protein>
<dbReference type="Proteomes" id="UP000265715">
    <property type="component" value="Unassembled WGS sequence"/>
</dbReference>
<keyword evidence="2" id="KW-1185">Reference proteome</keyword>
<comment type="caution">
    <text evidence="1">The sequence shown here is derived from an EMBL/GenBank/DDBJ whole genome shotgun (WGS) entry which is preliminary data.</text>
</comment>
<name>A0A399DVV4_9DEIN</name>
<reference evidence="1 2" key="1">
    <citation type="submission" date="2018-08" db="EMBL/GenBank/DDBJ databases">
        <title>Meiothermus terrae DSM 26712 genome sequencing project.</title>
        <authorList>
            <person name="Da Costa M.S."/>
            <person name="Albuquerque L."/>
            <person name="Raposo P."/>
            <person name="Froufe H.J.C."/>
            <person name="Barroso C.S."/>
            <person name="Egas C."/>
        </authorList>
    </citation>
    <scope>NUCLEOTIDE SEQUENCE [LARGE SCALE GENOMIC DNA]</scope>
    <source>
        <strain evidence="1 2">DSM 26712</strain>
    </source>
</reference>
<evidence type="ECO:0000313" key="2">
    <source>
        <dbReference type="Proteomes" id="UP000265715"/>
    </source>
</evidence>
<accession>A0A399DVV4</accession>
<sequence>MSRLIALVIWLALAGLGLAQVPMRGIMDCRSGLYALTGPALRAEYRGGNLVLEYDRAFFKLKRITGTPIIRLEYTDSELNFKTSVLTPSRYDAASKRLYVPVDLYRLSKEGFYTLEVRIIATDRDARCNSTLIYRVSNVILRGD</sequence>
<dbReference type="AlphaFoldDB" id="A0A399DVV4"/>
<dbReference type="RefSeq" id="WP_147373069.1">
    <property type="nucleotide sequence ID" value="NZ_QXDL01000453.1"/>
</dbReference>
<organism evidence="1 2">
    <name type="scientific">Calidithermus terrae</name>
    <dbReference type="NCBI Taxonomy" id="1408545"/>
    <lineage>
        <taxon>Bacteria</taxon>
        <taxon>Thermotogati</taxon>
        <taxon>Deinococcota</taxon>
        <taxon>Deinococci</taxon>
        <taxon>Thermales</taxon>
        <taxon>Thermaceae</taxon>
        <taxon>Calidithermus</taxon>
    </lineage>
</organism>
<gene>
    <name evidence="1" type="ORF">Mterra_04113</name>
</gene>